<evidence type="ECO:0000256" key="1">
    <source>
        <dbReference type="SAM" id="Phobius"/>
    </source>
</evidence>
<keyword evidence="1" id="KW-1133">Transmembrane helix</keyword>
<dbReference type="Proteomes" id="UP000267448">
    <property type="component" value="Unassembled WGS sequence"/>
</dbReference>
<feature type="transmembrane region" description="Helical" evidence="1">
    <location>
        <begin position="12"/>
        <end position="39"/>
    </location>
</feature>
<keyword evidence="1" id="KW-0472">Membrane</keyword>
<feature type="transmembrane region" description="Helical" evidence="1">
    <location>
        <begin position="60"/>
        <end position="81"/>
    </location>
</feature>
<protein>
    <submittedName>
        <fullName evidence="2">Uncharacterized protein</fullName>
    </submittedName>
</protein>
<name>A0A431WZG3_9GAMM</name>
<evidence type="ECO:0000313" key="3">
    <source>
        <dbReference type="Proteomes" id="UP000267448"/>
    </source>
</evidence>
<proteinExistence type="predicted"/>
<comment type="caution">
    <text evidence="2">The sequence shown here is derived from an EMBL/GenBank/DDBJ whole genome shotgun (WGS) entry which is preliminary data.</text>
</comment>
<reference evidence="2 3" key="1">
    <citation type="submission" date="2018-12" db="EMBL/GenBank/DDBJ databases">
        <authorList>
            <person name="Yu L."/>
        </authorList>
    </citation>
    <scope>NUCLEOTIDE SEQUENCE [LARGE SCALE GENOMIC DNA]</scope>
    <source>
        <strain evidence="2 3">HAW-EB2</strain>
    </source>
</reference>
<keyword evidence="3" id="KW-1185">Reference proteome</keyword>
<accession>A0A431WZG3</accession>
<dbReference type="EMBL" id="RXNU01000001">
    <property type="protein sequence ID" value="RTR40894.1"/>
    <property type="molecule type" value="Genomic_DNA"/>
</dbReference>
<dbReference type="AlphaFoldDB" id="A0A431WZG3"/>
<dbReference type="OrthoDB" id="6228459at2"/>
<organism evidence="2 3">
    <name type="scientific">Shewanella canadensis</name>
    <dbReference type="NCBI Taxonomy" id="271096"/>
    <lineage>
        <taxon>Bacteria</taxon>
        <taxon>Pseudomonadati</taxon>
        <taxon>Pseudomonadota</taxon>
        <taxon>Gammaproteobacteria</taxon>
        <taxon>Alteromonadales</taxon>
        <taxon>Shewanellaceae</taxon>
        <taxon>Shewanella</taxon>
    </lineage>
</organism>
<dbReference type="RefSeq" id="WP_126518501.1">
    <property type="nucleotide sequence ID" value="NZ_RXNU01000001.1"/>
</dbReference>
<evidence type="ECO:0000313" key="2">
    <source>
        <dbReference type="EMBL" id="RTR40894.1"/>
    </source>
</evidence>
<keyword evidence="1" id="KW-0812">Transmembrane</keyword>
<gene>
    <name evidence="2" type="ORF">EKG38_02970</name>
</gene>
<sequence length="82" mass="9622">MLLGNIAELFFWFFWEFLLSFILYTTGAVVLGVLSFGRIQKPLYFPGVFNSEKRLAKNDFFSVYISGFFFYLILLTLIIWLG</sequence>